<protein>
    <submittedName>
        <fullName evidence="3">Pilus assembly protein</fullName>
    </submittedName>
</protein>
<dbReference type="Proteomes" id="UP000323732">
    <property type="component" value="Unassembled WGS sequence"/>
</dbReference>
<keyword evidence="1" id="KW-1133">Transmembrane helix</keyword>
<organism evidence="3 5">
    <name type="scientific">Bacillus infantis</name>
    <dbReference type="NCBI Taxonomy" id="324767"/>
    <lineage>
        <taxon>Bacteria</taxon>
        <taxon>Bacillati</taxon>
        <taxon>Bacillota</taxon>
        <taxon>Bacilli</taxon>
        <taxon>Bacillales</taxon>
        <taxon>Bacillaceae</taxon>
        <taxon>Bacillus</taxon>
    </lineage>
</organism>
<feature type="domain" description="TadE-like" evidence="2">
    <location>
        <begin position="9"/>
        <end position="50"/>
    </location>
</feature>
<dbReference type="InterPro" id="IPR012495">
    <property type="entry name" value="TadE-like_dom"/>
</dbReference>
<sequence length="131" mass="13934">MKKLKNEQGSATIEFLAMVPLVLLILMIFVQFLVAGYAVMVAQSAVNEAAKVYSTSGDMGEANTAASTVLSNAGGNLNFNGVVESGRNGNNFTLTLNVDLRLIFIPEKYTGSLPNISFARSINGRVIGVMD</sequence>
<evidence type="ECO:0000313" key="4">
    <source>
        <dbReference type="EMBL" id="TYS57930.1"/>
    </source>
</evidence>
<accession>A0A5D4QUA0</accession>
<dbReference type="EMBL" id="VTES01000011">
    <property type="protein sequence ID" value="TYS57930.1"/>
    <property type="molecule type" value="Genomic_DNA"/>
</dbReference>
<dbReference type="RefSeq" id="WP_009795826.1">
    <property type="nucleotide sequence ID" value="NZ_CP160000.1"/>
</dbReference>
<keyword evidence="1" id="KW-0472">Membrane</keyword>
<feature type="transmembrane region" description="Helical" evidence="1">
    <location>
        <begin position="12"/>
        <end position="40"/>
    </location>
</feature>
<dbReference type="Proteomes" id="UP000322139">
    <property type="component" value="Unassembled WGS sequence"/>
</dbReference>
<dbReference type="AlphaFoldDB" id="A0A5D4QUA0"/>
<keyword evidence="1" id="KW-0812">Transmembrane</keyword>
<dbReference type="GeneID" id="97347572"/>
<dbReference type="EMBL" id="VTER01000020">
    <property type="protein sequence ID" value="TYS41028.1"/>
    <property type="molecule type" value="Genomic_DNA"/>
</dbReference>
<name>A0A5D4QUA0_9BACI</name>
<dbReference type="Pfam" id="PF07811">
    <property type="entry name" value="TadE"/>
    <property type="match status" value="1"/>
</dbReference>
<evidence type="ECO:0000313" key="5">
    <source>
        <dbReference type="Proteomes" id="UP000322139"/>
    </source>
</evidence>
<gene>
    <name evidence="4" type="ORF">FZD47_24140</name>
    <name evidence="3" type="ORF">FZD51_24570</name>
</gene>
<evidence type="ECO:0000259" key="2">
    <source>
        <dbReference type="Pfam" id="PF07811"/>
    </source>
</evidence>
<evidence type="ECO:0000256" key="1">
    <source>
        <dbReference type="SAM" id="Phobius"/>
    </source>
</evidence>
<reference evidence="5 6" key="1">
    <citation type="submission" date="2019-08" db="EMBL/GenBank/DDBJ databases">
        <title>Bacillus genomes from the desert of Cuatro Cienegas, Coahuila.</title>
        <authorList>
            <person name="Olmedo-Alvarez G."/>
        </authorList>
    </citation>
    <scope>NUCLEOTIDE SEQUENCE [LARGE SCALE GENOMIC DNA]</scope>
    <source>
        <strain evidence="4 6">CH37_1T</strain>
        <strain evidence="3 5">CH446_14T</strain>
    </source>
</reference>
<proteinExistence type="predicted"/>
<evidence type="ECO:0000313" key="3">
    <source>
        <dbReference type="EMBL" id="TYS41028.1"/>
    </source>
</evidence>
<evidence type="ECO:0000313" key="6">
    <source>
        <dbReference type="Proteomes" id="UP000323732"/>
    </source>
</evidence>
<comment type="caution">
    <text evidence="3">The sequence shown here is derived from an EMBL/GenBank/DDBJ whole genome shotgun (WGS) entry which is preliminary data.</text>
</comment>